<keyword evidence="1" id="KW-0472">Membrane</keyword>
<sequence>MIKFFRHIRKSLLEQNKMGKYFKYAIGEILLVVVGILIALQINNWNQKRLEVQKEKVVLNQLKLDFEANDSIIKKGLEYFDTRFKYNTLILKYTGPNVALPKDEKTRDSLGALNYPKVNLVNSTLNISSQQFDILGNESLKILLSKFPSIYAGYLEVQEEVKKLTIKQRVHYKKYVPIIIFDKDFEQENFKSNMLSVYRDRDFQNTTVDKRWNLKDALRILKRIDKENNLILELIKTELNDD</sequence>
<reference evidence="2 3" key="1">
    <citation type="submission" date="2023-09" db="EMBL/GenBank/DDBJ databases">
        <authorList>
            <person name="Rey-Velasco X."/>
        </authorList>
    </citation>
    <scope>NUCLEOTIDE SEQUENCE [LARGE SCALE GENOMIC DNA]</scope>
    <source>
        <strain evidence="2 3">W332</strain>
    </source>
</reference>
<protein>
    <submittedName>
        <fullName evidence="2">DUF6090 family protein</fullName>
    </submittedName>
</protein>
<accession>A0ABU2YJA8</accession>
<gene>
    <name evidence="2" type="ORF">RM697_04525</name>
</gene>
<dbReference type="Pfam" id="PF19578">
    <property type="entry name" value="DUF6090"/>
    <property type="match status" value="1"/>
</dbReference>
<name>A0ABU2YJA8_9FLAO</name>
<keyword evidence="1" id="KW-1133">Transmembrane helix</keyword>
<dbReference type="Proteomes" id="UP001259492">
    <property type="component" value="Unassembled WGS sequence"/>
</dbReference>
<dbReference type="InterPro" id="IPR045749">
    <property type="entry name" value="DUF6090"/>
</dbReference>
<keyword evidence="1" id="KW-0812">Transmembrane</keyword>
<evidence type="ECO:0000313" key="2">
    <source>
        <dbReference type="EMBL" id="MDT0557897.1"/>
    </source>
</evidence>
<proteinExistence type="predicted"/>
<evidence type="ECO:0000256" key="1">
    <source>
        <dbReference type="SAM" id="Phobius"/>
    </source>
</evidence>
<keyword evidence="3" id="KW-1185">Reference proteome</keyword>
<organism evidence="2 3">
    <name type="scientific">Microcosmobacter mediterraneus</name>
    <dbReference type="NCBI Taxonomy" id="3075607"/>
    <lineage>
        <taxon>Bacteria</taxon>
        <taxon>Pseudomonadati</taxon>
        <taxon>Bacteroidota</taxon>
        <taxon>Flavobacteriia</taxon>
        <taxon>Flavobacteriales</taxon>
        <taxon>Flavobacteriaceae</taxon>
        <taxon>Microcosmobacter</taxon>
    </lineage>
</organism>
<feature type="transmembrane region" description="Helical" evidence="1">
    <location>
        <begin position="21"/>
        <end position="40"/>
    </location>
</feature>
<dbReference type="RefSeq" id="WP_311426671.1">
    <property type="nucleotide sequence ID" value="NZ_JAVRIA010000002.1"/>
</dbReference>
<comment type="caution">
    <text evidence="2">The sequence shown here is derived from an EMBL/GenBank/DDBJ whole genome shotgun (WGS) entry which is preliminary data.</text>
</comment>
<dbReference type="EMBL" id="JAVRIA010000002">
    <property type="protein sequence ID" value="MDT0557897.1"/>
    <property type="molecule type" value="Genomic_DNA"/>
</dbReference>
<evidence type="ECO:0000313" key="3">
    <source>
        <dbReference type="Proteomes" id="UP001259492"/>
    </source>
</evidence>